<gene>
    <name evidence="1" type="ORF">QBE54_05015</name>
</gene>
<dbReference type="InterPro" id="IPR036390">
    <property type="entry name" value="WH_DNA-bd_sf"/>
</dbReference>
<protein>
    <submittedName>
        <fullName evidence="1">Rrf2 family transcriptional regulator</fullName>
    </submittedName>
</protein>
<dbReference type="InterPro" id="IPR030489">
    <property type="entry name" value="TR_Rrf2-type_CS"/>
</dbReference>
<dbReference type="Pfam" id="PF02082">
    <property type="entry name" value="Rrf2"/>
    <property type="match status" value="1"/>
</dbReference>
<dbReference type="InterPro" id="IPR000944">
    <property type="entry name" value="Tscrpt_reg_Rrf2"/>
</dbReference>
<dbReference type="Proteomes" id="UP001461341">
    <property type="component" value="Chromosome"/>
</dbReference>
<dbReference type="PROSITE" id="PS01332">
    <property type="entry name" value="HTH_RRF2_1"/>
    <property type="match status" value="1"/>
</dbReference>
<name>A0ABZ2YE46_9BACT</name>
<dbReference type="Gene3D" id="1.10.10.10">
    <property type="entry name" value="Winged helix-like DNA-binding domain superfamily/Winged helix DNA-binding domain"/>
    <property type="match status" value="1"/>
</dbReference>
<proteinExistence type="predicted"/>
<dbReference type="InterPro" id="IPR036388">
    <property type="entry name" value="WH-like_DNA-bd_sf"/>
</dbReference>
<accession>A0ABZ2YE46</accession>
<organism evidence="1 2">
    <name type="scientific">Thermatribacter velox</name>
    <dbReference type="NCBI Taxonomy" id="3039681"/>
    <lineage>
        <taxon>Bacteria</taxon>
        <taxon>Pseudomonadati</taxon>
        <taxon>Atribacterota</taxon>
        <taxon>Atribacteria</taxon>
        <taxon>Atribacterales</taxon>
        <taxon>Thermatribacteraceae</taxon>
        <taxon>Thermatribacter</taxon>
    </lineage>
</organism>
<dbReference type="NCBIfam" id="TIGR00738">
    <property type="entry name" value="rrf2_super"/>
    <property type="match status" value="1"/>
</dbReference>
<dbReference type="RefSeq" id="WP_369019243.1">
    <property type="nucleotide sequence ID" value="NZ_CP121689.1"/>
</dbReference>
<keyword evidence="2" id="KW-1185">Reference proteome</keyword>
<reference evidence="1 2" key="1">
    <citation type="submission" date="2023-03" db="EMBL/GenBank/DDBJ databases">
        <title>Novel Species.</title>
        <authorList>
            <person name="Ma S."/>
        </authorList>
    </citation>
    <scope>NUCLEOTIDE SEQUENCE [LARGE SCALE GENOMIC DNA]</scope>
    <source>
        <strain evidence="1 2">B11</strain>
    </source>
</reference>
<evidence type="ECO:0000313" key="1">
    <source>
        <dbReference type="EMBL" id="WZL77077.1"/>
    </source>
</evidence>
<dbReference type="EMBL" id="CP121689">
    <property type="protein sequence ID" value="WZL77077.1"/>
    <property type="molecule type" value="Genomic_DNA"/>
</dbReference>
<sequence length="139" mass="15303">MAHPFRMQEATSIALHSMVKIAQAHPEPQQVAVLASEIGVSRNHLAKVLQRLHKAGLVKSKRGPKGGVTLAKEPQQINLLEIYEAIEGKFSPNACLLNKKDCPFKKCIMGNLVGEIGRMFGEFFASYSLADFKSKNNGR</sequence>
<dbReference type="SUPFAM" id="SSF46785">
    <property type="entry name" value="Winged helix' DNA-binding domain"/>
    <property type="match status" value="1"/>
</dbReference>
<dbReference type="PANTHER" id="PTHR33221:SF15">
    <property type="entry name" value="HTH-TYPE TRANSCRIPTIONAL REGULATOR YWGB-RELATED"/>
    <property type="match status" value="1"/>
</dbReference>
<dbReference type="PROSITE" id="PS51197">
    <property type="entry name" value="HTH_RRF2_2"/>
    <property type="match status" value="1"/>
</dbReference>
<evidence type="ECO:0000313" key="2">
    <source>
        <dbReference type="Proteomes" id="UP001461341"/>
    </source>
</evidence>
<dbReference type="PANTHER" id="PTHR33221">
    <property type="entry name" value="WINGED HELIX-TURN-HELIX TRANSCRIPTIONAL REGULATOR, RRF2 FAMILY"/>
    <property type="match status" value="1"/>
</dbReference>